<reference evidence="1" key="1">
    <citation type="journal article" date="2023" name="Mol. Phylogenet. Evol.">
        <title>Genome-scale phylogeny and comparative genomics of the fungal order Sordariales.</title>
        <authorList>
            <person name="Hensen N."/>
            <person name="Bonometti L."/>
            <person name="Westerberg I."/>
            <person name="Brannstrom I.O."/>
            <person name="Guillou S."/>
            <person name="Cros-Aarteil S."/>
            <person name="Calhoun S."/>
            <person name="Haridas S."/>
            <person name="Kuo A."/>
            <person name="Mondo S."/>
            <person name="Pangilinan J."/>
            <person name="Riley R."/>
            <person name="LaButti K."/>
            <person name="Andreopoulos B."/>
            <person name="Lipzen A."/>
            <person name="Chen C."/>
            <person name="Yan M."/>
            <person name="Daum C."/>
            <person name="Ng V."/>
            <person name="Clum A."/>
            <person name="Steindorff A."/>
            <person name="Ohm R.A."/>
            <person name="Martin F."/>
            <person name="Silar P."/>
            <person name="Natvig D.O."/>
            <person name="Lalanne C."/>
            <person name="Gautier V."/>
            <person name="Ament-Velasquez S.L."/>
            <person name="Kruys A."/>
            <person name="Hutchinson M.I."/>
            <person name="Powell A.J."/>
            <person name="Barry K."/>
            <person name="Miller A.N."/>
            <person name="Grigoriev I.V."/>
            <person name="Debuchy R."/>
            <person name="Gladieux P."/>
            <person name="Hiltunen Thoren M."/>
            <person name="Johannesson H."/>
        </authorList>
    </citation>
    <scope>NUCLEOTIDE SEQUENCE</scope>
    <source>
        <strain evidence="1">CBS 538.74</strain>
    </source>
</reference>
<name>A0AAN6ZVZ0_9PEZI</name>
<organism evidence="1 2">
    <name type="scientific">Chaetomidium leptoderma</name>
    <dbReference type="NCBI Taxonomy" id="669021"/>
    <lineage>
        <taxon>Eukaryota</taxon>
        <taxon>Fungi</taxon>
        <taxon>Dikarya</taxon>
        <taxon>Ascomycota</taxon>
        <taxon>Pezizomycotina</taxon>
        <taxon>Sordariomycetes</taxon>
        <taxon>Sordariomycetidae</taxon>
        <taxon>Sordariales</taxon>
        <taxon>Chaetomiaceae</taxon>
        <taxon>Chaetomidium</taxon>
    </lineage>
</organism>
<proteinExistence type="predicted"/>
<comment type="caution">
    <text evidence="1">The sequence shown here is derived from an EMBL/GenBank/DDBJ whole genome shotgun (WGS) entry which is preliminary data.</text>
</comment>
<dbReference type="EMBL" id="MU856985">
    <property type="protein sequence ID" value="KAK4152139.1"/>
    <property type="molecule type" value="Genomic_DNA"/>
</dbReference>
<protein>
    <submittedName>
        <fullName evidence="1">Uncharacterized protein</fullName>
    </submittedName>
</protein>
<reference evidence="1" key="2">
    <citation type="submission" date="2023-05" db="EMBL/GenBank/DDBJ databases">
        <authorList>
            <consortium name="Lawrence Berkeley National Laboratory"/>
            <person name="Steindorff A."/>
            <person name="Hensen N."/>
            <person name="Bonometti L."/>
            <person name="Westerberg I."/>
            <person name="Brannstrom I.O."/>
            <person name="Guillou S."/>
            <person name="Cros-Aarteil S."/>
            <person name="Calhoun S."/>
            <person name="Haridas S."/>
            <person name="Kuo A."/>
            <person name="Mondo S."/>
            <person name="Pangilinan J."/>
            <person name="Riley R."/>
            <person name="Labutti K."/>
            <person name="Andreopoulos B."/>
            <person name="Lipzen A."/>
            <person name="Chen C."/>
            <person name="Yanf M."/>
            <person name="Daum C."/>
            <person name="Ng V."/>
            <person name="Clum A."/>
            <person name="Ohm R."/>
            <person name="Martin F."/>
            <person name="Silar P."/>
            <person name="Natvig D."/>
            <person name="Lalanne C."/>
            <person name="Gautier V."/>
            <person name="Ament-Velasquez S.L."/>
            <person name="Kruys A."/>
            <person name="Hutchinson M.I."/>
            <person name="Powell A.J."/>
            <person name="Barry K."/>
            <person name="Miller A.N."/>
            <person name="Grigoriev I.V."/>
            <person name="Debuchy R."/>
            <person name="Gladieux P."/>
            <person name="Thoren M.H."/>
            <person name="Johannesson H."/>
        </authorList>
    </citation>
    <scope>NUCLEOTIDE SEQUENCE</scope>
    <source>
        <strain evidence="1">CBS 538.74</strain>
    </source>
</reference>
<evidence type="ECO:0000313" key="2">
    <source>
        <dbReference type="Proteomes" id="UP001302745"/>
    </source>
</evidence>
<evidence type="ECO:0000313" key="1">
    <source>
        <dbReference type="EMBL" id="KAK4152139.1"/>
    </source>
</evidence>
<keyword evidence="2" id="KW-1185">Reference proteome</keyword>
<accession>A0AAN6ZVZ0</accession>
<dbReference type="AlphaFoldDB" id="A0AAN6ZVZ0"/>
<dbReference type="Proteomes" id="UP001302745">
    <property type="component" value="Unassembled WGS sequence"/>
</dbReference>
<gene>
    <name evidence="1" type="ORF">C8A00DRAFT_16513</name>
</gene>
<sequence length="221" mass="24768">MAIPAIPAIPVSLAENESISLPLERRPCHIHITIPFSLLVKDFDPNTAQVPQLELPRSWWWPTRLFGRRYETLTDATTKAVTIAHPTYRQVWPKLSALLFGKEETTLYSVLGSDAKDWERAGASNIFWAFSTGVTDDDIVHARAIVLKASPCGTGGILFTVEEMGERDKVAWKTAWMDVVLYKSAGESDVDLAMARKNHALYRHMAGWAPRPSNKESFESD</sequence>